<dbReference type="Proteomes" id="UP000321464">
    <property type="component" value="Unassembled WGS sequence"/>
</dbReference>
<dbReference type="InterPro" id="IPR000873">
    <property type="entry name" value="AMP-dep_synth/lig_dom"/>
</dbReference>
<evidence type="ECO:0000313" key="6">
    <source>
        <dbReference type="Proteomes" id="UP000321464"/>
    </source>
</evidence>
<dbReference type="PANTHER" id="PTHR43201">
    <property type="entry name" value="ACYL-COA SYNTHETASE"/>
    <property type="match status" value="1"/>
</dbReference>
<evidence type="ECO:0000256" key="1">
    <source>
        <dbReference type="ARBA" id="ARBA00006432"/>
    </source>
</evidence>
<reference evidence="5 6" key="1">
    <citation type="submission" date="2019-07" db="EMBL/GenBank/DDBJ databases">
        <title>Whole genome shotgun sequence of Novosphingobium sediminis NBRC 106119.</title>
        <authorList>
            <person name="Hosoyama A."/>
            <person name="Uohara A."/>
            <person name="Ohji S."/>
            <person name="Ichikawa N."/>
        </authorList>
    </citation>
    <scope>NUCLEOTIDE SEQUENCE [LARGE SCALE GENOMIC DNA]</scope>
    <source>
        <strain evidence="5 6">NBRC 106119</strain>
    </source>
</reference>
<accession>A0A512APL0</accession>
<dbReference type="RefSeq" id="WP_147160848.1">
    <property type="nucleotide sequence ID" value="NZ_BJYR01000023.1"/>
</dbReference>
<dbReference type="Pfam" id="PF13193">
    <property type="entry name" value="AMP-binding_C"/>
    <property type="match status" value="1"/>
</dbReference>
<dbReference type="EMBL" id="BJYR01000023">
    <property type="protein sequence ID" value="GEO01537.1"/>
    <property type="molecule type" value="Genomic_DNA"/>
</dbReference>
<dbReference type="Gene3D" id="3.40.50.12780">
    <property type="entry name" value="N-terminal domain of ligase-like"/>
    <property type="match status" value="1"/>
</dbReference>
<keyword evidence="2 5" id="KW-0436">Ligase</keyword>
<dbReference type="InterPro" id="IPR020845">
    <property type="entry name" value="AMP-binding_CS"/>
</dbReference>
<feature type="domain" description="AMP-dependent synthetase/ligase" evidence="3">
    <location>
        <begin position="47"/>
        <end position="408"/>
    </location>
</feature>
<dbReference type="InterPro" id="IPR025110">
    <property type="entry name" value="AMP-bd_C"/>
</dbReference>
<dbReference type="AlphaFoldDB" id="A0A512APL0"/>
<name>A0A512APL0_9SPHN</name>
<dbReference type="GO" id="GO:0006631">
    <property type="term" value="P:fatty acid metabolic process"/>
    <property type="evidence" value="ECO:0007669"/>
    <property type="project" value="TreeGrafter"/>
</dbReference>
<protein>
    <submittedName>
        <fullName evidence="5">Cyclohexanecarboxylate-CoA ligase</fullName>
    </submittedName>
</protein>
<dbReference type="SUPFAM" id="SSF56801">
    <property type="entry name" value="Acetyl-CoA synthetase-like"/>
    <property type="match status" value="1"/>
</dbReference>
<feature type="domain" description="AMP-binding enzyme C-terminal" evidence="4">
    <location>
        <begin position="459"/>
        <end position="535"/>
    </location>
</feature>
<dbReference type="InterPro" id="IPR042099">
    <property type="entry name" value="ANL_N_sf"/>
</dbReference>
<dbReference type="GO" id="GO:0031956">
    <property type="term" value="F:medium-chain fatty acid-CoA ligase activity"/>
    <property type="evidence" value="ECO:0007669"/>
    <property type="project" value="TreeGrafter"/>
</dbReference>
<keyword evidence="6" id="KW-1185">Reference proteome</keyword>
<dbReference type="PROSITE" id="PS00455">
    <property type="entry name" value="AMP_BINDING"/>
    <property type="match status" value="1"/>
</dbReference>
<proteinExistence type="inferred from homology"/>
<evidence type="ECO:0000259" key="4">
    <source>
        <dbReference type="Pfam" id="PF13193"/>
    </source>
</evidence>
<gene>
    <name evidence="5" type="ORF">NSE01_33690</name>
</gene>
<dbReference type="Gene3D" id="3.30.300.30">
    <property type="match status" value="1"/>
</dbReference>
<organism evidence="5 6">
    <name type="scientific">Novosphingobium sediminis</name>
    <dbReference type="NCBI Taxonomy" id="707214"/>
    <lineage>
        <taxon>Bacteria</taxon>
        <taxon>Pseudomonadati</taxon>
        <taxon>Pseudomonadota</taxon>
        <taxon>Alphaproteobacteria</taxon>
        <taxon>Sphingomonadales</taxon>
        <taxon>Sphingomonadaceae</taxon>
        <taxon>Novosphingobium</taxon>
    </lineage>
</organism>
<dbReference type="OrthoDB" id="9803968at2"/>
<sequence length="554" mass="59486">MTGPARITYRAMPGGWKVRWDEDRATRARAAGVWPDRTIADMAADLAARSPERLHMIDGDHAITVGEVHALASRLAGAFITAGLAPGDTIAFQLPNWWEAAVINLAAAMTGLVVNPIVPINRDTEVRLMLQTSRAKVVFIPGEFRGFDHAAMLDRVLPSLDMAPTVVVVRAEKGRFATFDDLLTAPPLAVVREVDPDAVKLLMFTSGTTGRPKAVLHSHNTLHADSVRMAAAMAVTADDTIFCPSPITHVSGYLWALNMPWVTGAPVVSLDTWKAGAGFELLRHHRCTVMLGATPFLRDIVDEIEARGETLPDLRNYICGGAAVPPALIQRAAEVLPNCIPWRTFGATETTTITRGPETRADLRLGAESDGRLYGVDVRLKDPVSLAERGLDEEGELWVRGPGVTLGYADPADNDAAFDADGYFRMGDLVRIVEGDHIVCTGRVKDLIIRAGENISAKEIEDVLLASPLIAEAAVVAMPSARTGEAICAFIVAATGALLTREDIDTVMAAALLARQKMPEHVEFVTDLPKTAAGKVRKDDLRARAAAIAASKSA</sequence>
<comment type="similarity">
    <text evidence="1">Belongs to the ATP-dependent AMP-binding enzyme family.</text>
</comment>
<evidence type="ECO:0000256" key="2">
    <source>
        <dbReference type="ARBA" id="ARBA00022598"/>
    </source>
</evidence>
<evidence type="ECO:0000313" key="5">
    <source>
        <dbReference type="EMBL" id="GEO01537.1"/>
    </source>
</evidence>
<dbReference type="InterPro" id="IPR045851">
    <property type="entry name" value="AMP-bd_C_sf"/>
</dbReference>
<evidence type="ECO:0000259" key="3">
    <source>
        <dbReference type="Pfam" id="PF00501"/>
    </source>
</evidence>
<comment type="caution">
    <text evidence="5">The sequence shown here is derived from an EMBL/GenBank/DDBJ whole genome shotgun (WGS) entry which is preliminary data.</text>
</comment>
<dbReference type="Pfam" id="PF00501">
    <property type="entry name" value="AMP-binding"/>
    <property type="match status" value="1"/>
</dbReference>
<dbReference type="PANTHER" id="PTHR43201:SF5">
    <property type="entry name" value="MEDIUM-CHAIN ACYL-COA LIGASE ACSF2, MITOCHONDRIAL"/>
    <property type="match status" value="1"/>
</dbReference>